<keyword evidence="4" id="KW-1185">Reference proteome</keyword>
<dbReference type="AlphaFoldDB" id="D7MHP1"/>
<evidence type="ECO:0000313" key="3">
    <source>
        <dbReference type="EMBL" id="EFH46674.1"/>
    </source>
</evidence>
<feature type="transmembrane region" description="Helical" evidence="2">
    <location>
        <begin position="457"/>
        <end position="484"/>
    </location>
</feature>
<name>D7MHP1_ARALL</name>
<feature type="transmembrane region" description="Helical" evidence="2">
    <location>
        <begin position="384"/>
        <end position="403"/>
    </location>
</feature>
<proteinExistence type="predicted"/>
<protein>
    <submittedName>
        <fullName evidence="3">Predicted protein</fullName>
    </submittedName>
</protein>
<accession>D7MHP1</accession>
<feature type="transmembrane region" description="Helical" evidence="2">
    <location>
        <begin position="504"/>
        <end position="527"/>
    </location>
</feature>
<feature type="transmembrane region" description="Helical" evidence="2">
    <location>
        <begin position="410"/>
        <end position="429"/>
    </location>
</feature>
<dbReference type="Proteomes" id="UP000008694">
    <property type="component" value="Unassembled WGS sequence"/>
</dbReference>
<organism evidence="4">
    <name type="scientific">Arabidopsis lyrata subsp. lyrata</name>
    <name type="common">Lyre-leaved rock-cress</name>
    <dbReference type="NCBI Taxonomy" id="81972"/>
    <lineage>
        <taxon>Eukaryota</taxon>
        <taxon>Viridiplantae</taxon>
        <taxon>Streptophyta</taxon>
        <taxon>Embryophyta</taxon>
        <taxon>Tracheophyta</taxon>
        <taxon>Spermatophyta</taxon>
        <taxon>Magnoliopsida</taxon>
        <taxon>eudicotyledons</taxon>
        <taxon>Gunneridae</taxon>
        <taxon>Pentapetalae</taxon>
        <taxon>rosids</taxon>
        <taxon>malvids</taxon>
        <taxon>Brassicales</taxon>
        <taxon>Brassicaceae</taxon>
        <taxon>Camelineae</taxon>
        <taxon>Arabidopsis</taxon>
    </lineage>
</organism>
<keyword evidence="2" id="KW-0812">Transmembrane</keyword>
<dbReference type="EMBL" id="GL348719">
    <property type="protein sequence ID" value="EFH46674.1"/>
    <property type="molecule type" value="Genomic_DNA"/>
</dbReference>
<sequence>MRLLFQGTADLVSLVEIEGPWWWFNGSFVGGLTGDLLVSLVEIEGPCWCINGILILRVCGFDPVSIGKSFAWVSIGNGEISRWNWVCFGLSGERGFGRIWVIQVRIGVGELEMGFDGRFWWFRWDLMVGFDGKFCWFLWDELYFRANKRWVSIYGGECLRSEVMVFENRSEEAWDRRGVDERSNSQGFVGVYRGYQMGVIGEELTVVELYIFYLISMGTAQRSRRILRYQFLWTGVESRVLRPEMFFHLIWEIDISRRSQVSHLVLNELNLSYLERFISVAIVVQKGKGLRLEKLFPVVISLGEFWSIDEGNSEEVQRVSERREILEALSRFLYYLIKARRAKISRWGLMVIIVIDFCGSMIYFEGDIDLKMGVYKSVSQPGGIAHLISFSAIQSINDLFLALDFIILGFYWLYLFLGFILFWFLIVLVEVMPQSSMVSQGSHGNIMSNMVNNSLSVFILAFYVGFNSQILYVSYIICVIEILIKGMYRLDMMVIDGGRNLLRLWFFFRLYLGFEFLGLSFGGIYIVDWEVLLLEFEIVSVAGWSWTTDQRGFRLKTIEERRSGEGVFNRWFSGDRRRRALSTLPWAIVGGRNISKSYDVGRLILDFECMEWSFIGCNKRFYNSLISGFSWLDVDTLRVRISMVNCNLVSLRNNQGNEGHNPTHHGTVKRLTGGRNPLNRKVDNK</sequence>
<keyword evidence="2" id="KW-0472">Membrane</keyword>
<feature type="transmembrane region" description="Helical" evidence="2">
    <location>
        <begin position="347"/>
        <end position="364"/>
    </location>
</feature>
<evidence type="ECO:0000313" key="4">
    <source>
        <dbReference type="Proteomes" id="UP000008694"/>
    </source>
</evidence>
<evidence type="ECO:0000256" key="1">
    <source>
        <dbReference type="SAM" id="MobiDB-lite"/>
    </source>
</evidence>
<gene>
    <name evidence="3" type="ORF">ARALYDRAFT_915639</name>
</gene>
<evidence type="ECO:0000256" key="2">
    <source>
        <dbReference type="SAM" id="Phobius"/>
    </source>
</evidence>
<reference evidence="4" key="1">
    <citation type="journal article" date="2011" name="Nat. Genet.">
        <title>The Arabidopsis lyrata genome sequence and the basis of rapid genome size change.</title>
        <authorList>
            <person name="Hu T.T."/>
            <person name="Pattyn P."/>
            <person name="Bakker E.G."/>
            <person name="Cao J."/>
            <person name="Cheng J.-F."/>
            <person name="Clark R.M."/>
            <person name="Fahlgren N."/>
            <person name="Fawcett J.A."/>
            <person name="Grimwood J."/>
            <person name="Gundlach H."/>
            <person name="Haberer G."/>
            <person name="Hollister J.D."/>
            <person name="Ossowski S."/>
            <person name="Ottilar R.P."/>
            <person name="Salamov A.A."/>
            <person name="Schneeberger K."/>
            <person name="Spannagl M."/>
            <person name="Wang X."/>
            <person name="Yang L."/>
            <person name="Nasrallah M.E."/>
            <person name="Bergelson J."/>
            <person name="Carrington J.C."/>
            <person name="Gaut B.S."/>
            <person name="Schmutz J."/>
            <person name="Mayer K.F.X."/>
            <person name="Van de Peer Y."/>
            <person name="Grigoriev I.V."/>
            <person name="Nordborg M."/>
            <person name="Weigel D."/>
            <person name="Guo Y.-L."/>
        </authorList>
    </citation>
    <scope>NUCLEOTIDE SEQUENCE [LARGE SCALE GENOMIC DNA]</scope>
    <source>
        <strain evidence="4">cv. MN47</strain>
    </source>
</reference>
<dbReference type="HOGENOM" id="CLU_025600_0_0_1"/>
<dbReference type="Gramene" id="scaffold_703381.1">
    <property type="protein sequence ID" value="scaffold_703381.1"/>
    <property type="gene ID" value="scaffold_703381.1"/>
</dbReference>
<keyword evidence="2" id="KW-1133">Transmembrane helix</keyword>
<feature type="region of interest" description="Disordered" evidence="1">
    <location>
        <begin position="654"/>
        <end position="685"/>
    </location>
</feature>